<evidence type="ECO:0000313" key="1">
    <source>
        <dbReference type="Ensembl" id="ENSGACP00000033056.1"/>
    </source>
</evidence>
<name>A0AAQ4P2N4_GASAC</name>
<dbReference type="Ensembl" id="ENSGACT00000073520.1">
    <property type="protein sequence ID" value="ENSGACP00000033056.1"/>
    <property type="gene ID" value="ENSGACG00000032206.1"/>
</dbReference>
<dbReference type="GeneTree" id="ENSGT00940000175258"/>
<sequence length="136" mass="14966">IDQNVIGCLQQRLSKLVKQLKSNKTYVYAIILCSLDLTEFASQLVSTAPYVIKAAHTSPGTKNVNDLQFLLEQSTVCKVTGEAVSEFSEDLADDSVNYCSLQNLMDGSDLIKAEGYKQFSNKWICPGFDSANCTLL</sequence>
<evidence type="ECO:0000313" key="2">
    <source>
        <dbReference type="Proteomes" id="UP000007635"/>
    </source>
</evidence>
<accession>A0AAQ4P2N4</accession>
<proteinExistence type="predicted"/>
<dbReference type="Proteomes" id="UP000007635">
    <property type="component" value="Chromosome III"/>
</dbReference>
<protein>
    <submittedName>
        <fullName evidence="1">Uncharacterized protein</fullName>
    </submittedName>
</protein>
<reference evidence="1" key="3">
    <citation type="submission" date="2025-09" db="UniProtKB">
        <authorList>
            <consortium name="Ensembl"/>
        </authorList>
    </citation>
    <scope>IDENTIFICATION</scope>
</reference>
<dbReference type="AlphaFoldDB" id="A0AAQ4P2N4"/>
<dbReference type="PANTHER" id="PTHR38564:SF2">
    <property type="entry name" value="WU:FC46H12 PRECURSOR"/>
    <property type="match status" value="1"/>
</dbReference>
<dbReference type="PANTHER" id="PTHR38564">
    <property type="entry name" value="SI:CH73-250A16.5-RELATED"/>
    <property type="match status" value="1"/>
</dbReference>
<reference evidence="1 2" key="1">
    <citation type="journal article" date="2021" name="G3 (Bethesda)">
        <title>Improved contiguity of the threespine stickleback genome using long-read sequencing.</title>
        <authorList>
            <person name="Nath S."/>
            <person name="Shaw D.E."/>
            <person name="White M.A."/>
        </authorList>
    </citation>
    <scope>NUCLEOTIDE SEQUENCE [LARGE SCALE GENOMIC DNA]</scope>
    <source>
        <strain evidence="1 2">Lake Benthic</strain>
    </source>
</reference>
<reference evidence="1" key="2">
    <citation type="submission" date="2025-08" db="UniProtKB">
        <authorList>
            <consortium name="Ensembl"/>
        </authorList>
    </citation>
    <scope>IDENTIFICATION</scope>
</reference>
<keyword evidence="2" id="KW-1185">Reference proteome</keyword>
<organism evidence="1 2">
    <name type="scientific">Gasterosteus aculeatus aculeatus</name>
    <name type="common">three-spined stickleback</name>
    <dbReference type="NCBI Taxonomy" id="481459"/>
    <lineage>
        <taxon>Eukaryota</taxon>
        <taxon>Metazoa</taxon>
        <taxon>Chordata</taxon>
        <taxon>Craniata</taxon>
        <taxon>Vertebrata</taxon>
        <taxon>Euteleostomi</taxon>
        <taxon>Actinopterygii</taxon>
        <taxon>Neopterygii</taxon>
        <taxon>Teleostei</taxon>
        <taxon>Neoteleostei</taxon>
        <taxon>Acanthomorphata</taxon>
        <taxon>Eupercaria</taxon>
        <taxon>Perciformes</taxon>
        <taxon>Cottioidei</taxon>
        <taxon>Gasterosteales</taxon>
        <taxon>Gasterosteidae</taxon>
        <taxon>Gasterosteus</taxon>
    </lineage>
</organism>